<comment type="subcellular location">
    <subcellularLocation>
        <location evidence="1">Cell envelope</location>
    </subcellularLocation>
</comment>
<dbReference type="Pfam" id="PF25990">
    <property type="entry name" value="Beta-barrel_YknX"/>
    <property type="match status" value="1"/>
</dbReference>
<dbReference type="PANTHER" id="PTHR32347">
    <property type="entry name" value="EFFLUX SYSTEM COMPONENT YKNX-RELATED"/>
    <property type="match status" value="1"/>
</dbReference>
<organism evidence="6 7">
    <name type="scientific">Candidatus Fimicola merdigallinarum</name>
    <dbReference type="NCBI Taxonomy" id="2840819"/>
    <lineage>
        <taxon>Bacteria</taxon>
        <taxon>Bacillati</taxon>
        <taxon>Bacillota</taxon>
        <taxon>Clostridia</taxon>
        <taxon>Lachnospirales</taxon>
        <taxon>Lachnospiraceae</taxon>
        <taxon>Lachnospiraceae incertae sedis</taxon>
        <taxon>Candidatus Fimicola</taxon>
    </lineage>
</organism>
<dbReference type="InterPro" id="IPR058636">
    <property type="entry name" value="Beta-barrel_YknX"/>
</dbReference>
<dbReference type="PRINTS" id="PR01490">
    <property type="entry name" value="RTXTOXIND"/>
</dbReference>
<proteinExistence type="predicted"/>
<accession>A0A9D9E163</accession>
<evidence type="ECO:0000313" key="7">
    <source>
        <dbReference type="Proteomes" id="UP000823611"/>
    </source>
</evidence>
<reference evidence="6" key="1">
    <citation type="submission" date="2020-10" db="EMBL/GenBank/DDBJ databases">
        <authorList>
            <person name="Gilroy R."/>
        </authorList>
    </citation>
    <scope>NUCLEOTIDE SEQUENCE</scope>
    <source>
        <strain evidence="6">F6-4510</strain>
    </source>
</reference>
<dbReference type="Gene3D" id="2.40.30.170">
    <property type="match status" value="1"/>
</dbReference>
<dbReference type="Pfam" id="PF25973">
    <property type="entry name" value="BSH_CzcB"/>
    <property type="match status" value="1"/>
</dbReference>
<dbReference type="EMBL" id="JADIMX010000133">
    <property type="protein sequence ID" value="MBO8435089.1"/>
    <property type="molecule type" value="Genomic_DNA"/>
</dbReference>
<reference evidence="6" key="2">
    <citation type="journal article" date="2021" name="PeerJ">
        <title>Extensive microbial diversity within the chicken gut microbiome revealed by metagenomics and culture.</title>
        <authorList>
            <person name="Gilroy R."/>
            <person name="Ravi A."/>
            <person name="Getino M."/>
            <person name="Pursley I."/>
            <person name="Horton D.L."/>
            <person name="Alikhan N.F."/>
            <person name="Baker D."/>
            <person name="Gharbi K."/>
            <person name="Hall N."/>
            <person name="Watson M."/>
            <person name="Adriaenssens E.M."/>
            <person name="Foster-Nyarko E."/>
            <person name="Jarju S."/>
            <person name="Secka A."/>
            <person name="Antonio M."/>
            <person name="Oren A."/>
            <person name="Chaudhuri R.R."/>
            <person name="La Ragione R."/>
            <person name="Hildebrand F."/>
            <person name="Pallen M.J."/>
        </authorList>
    </citation>
    <scope>NUCLEOTIDE SEQUENCE</scope>
    <source>
        <strain evidence="6">F6-4510</strain>
    </source>
</reference>
<keyword evidence="2 3" id="KW-0175">Coiled coil</keyword>
<evidence type="ECO:0000256" key="1">
    <source>
        <dbReference type="ARBA" id="ARBA00004196"/>
    </source>
</evidence>
<dbReference type="AlphaFoldDB" id="A0A9D9E163"/>
<protein>
    <submittedName>
        <fullName evidence="6">Efflux RND transporter periplasmic adaptor subunit</fullName>
    </submittedName>
</protein>
<feature type="domain" description="YknX-like beta-barrel" evidence="5">
    <location>
        <begin position="283"/>
        <end position="359"/>
    </location>
</feature>
<evidence type="ECO:0000259" key="4">
    <source>
        <dbReference type="Pfam" id="PF25973"/>
    </source>
</evidence>
<dbReference type="Gene3D" id="2.40.50.100">
    <property type="match status" value="1"/>
</dbReference>
<name>A0A9D9E163_9FIRM</name>
<evidence type="ECO:0000313" key="6">
    <source>
        <dbReference type="EMBL" id="MBO8435089.1"/>
    </source>
</evidence>
<dbReference type="GO" id="GO:0030313">
    <property type="term" value="C:cell envelope"/>
    <property type="evidence" value="ECO:0007669"/>
    <property type="project" value="UniProtKB-SubCell"/>
</dbReference>
<dbReference type="PANTHER" id="PTHR32347:SF14">
    <property type="entry name" value="EFFLUX SYSTEM COMPONENT YKNX-RELATED"/>
    <property type="match status" value="1"/>
</dbReference>
<comment type="caution">
    <text evidence="6">The sequence shown here is derived from an EMBL/GenBank/DDBJ whole genome shotgun (WGS) entry which is preliminary data.</text>
</comment>
<evidence type="ECO:0000256" key="3">
    <source>
        <dbReference type="SAM" id="Coils"/>
    </source>
</evidence>
<feature type="domain" description="CzcB-like barrel-sandwich hybrid" evidence="4">
    <location>
        <begin position="63"/>
        <end position="262"/>
    </location>
</feature>
<dbReference type="InterPro" id="IPR058647">
    <property type="entry name" value="BSH_CzcB-like"/>
</dbReference>
<gene>
    <name evidence="6" type="ORF">IAC55_07210</name>
</gene>
<evidence type="ECO:0000256" key="2">
    <source>
        <dbReference type="ARBA" id="ARBA00023054"/>
    </source>
</evidence>
<feature type="coiled-coil region" evidence="3">
    <location>
        <begin position="176"/>
        <end position="239"/>
    </location>
</feature>
<feature type="coiled-coil region" evidence="3">
    <location>
        <begin position="95"/>
        <end position="122"/>
    </location>
</feature>
<evidence type="ECO:0000259" key="5">
    <source>
        <dbReference type="Pfam" id="PF25990"/>
    </source>
</evidence>
<dbReference type="InterPro" id="IPR050465">
    <property type="entry name" value="UPF0194_transport"/>
</dbReference>
<sequence>MKFSKKKIFIGVGIVAIAGFLGLKFAGGEKEPMGLSVTTFNVERGDINQNIEVTAPLQGTESVDVVSRLHYKVTDIRVQEGDRVKRGDVIAYLDSESLQKDIKELEDSIELLKIQKREAVGNNDNSYDLAKSQLEEAIKSRQNEYDKAVDVMNEAKRVLDNTEVLYNEGIETGENLKKAQLDYDNAKKTVDSFEAVDGVIVATDYELQNLDNIKNSLSVASMDKNIEIAEKSLARKREELSDCSIKSGIDGTVTRVNTKVGRFADDIEDGKPMFIIENVDNLQMQVNVSEYDISSIQEGQSVTISADILGEETVSGIVSRISPTGEEKAGSTERVIPILIDILDNNEKLIAGINAKAQIHINSARYILFVPIECVRDNGDETYSVYRVNSENKIEIIPVNIGIEDDVNIEIISDKINVGDEIIMLPDPETMVEGTVVMSAQ</sequence>
<dbReference type="Proteomes" id="UP000823611">
    <property type="component" value="Unassembled WGS sequence"/>
</dbReference>